<name>A0ABS8Z993_9PSEU</name>
<evidence type="ECO:0000313" key="2">
    <source>
        <dbReference type="Proteomes" id="UP001521150"/>
    </source>
</evidence>
<dbReference type="Proteomes" id="UP001521150">
    <property type="component" value="Unassembled WGS sequence"/>
</dbReference>
<dbReference type="Gene3D" id="3.40.50.1820">
    <property type="entry name" value="alpha/beta hydrolase"/>
    <property type="match status" value="1"/>
</dbReference>
<accession>A0ABS8Z993</accession>
<organism evidence="1 2">
    <name type="scientific">Kibdelosporangium philippinense</name>
    <dbReference type="NCBI Taxonomy" id="211113"/>
    <lineage>
        <taxon>Bacteria</taxon>
        <taxon>Bacillati</taxon>
        <taxon>Actinomycetota</taxon>
        <taxon>Actinomycetes</taxon>
        <taxon>Pseudonocardiales</taxon>
        <taxon>Pseudonocardiaceae</taxon>
        <taxon>Kibdelosporangium</taxon>
    </lineage>
</organism>
<gene>
    <name evidence="1" type="ORF">LWC34_16555</name>
</gene>
<evidence type="ECO:0000313" key="1">
    <source>
        <dbReference type="EMBL" id="MCE7004433.1"/>
    </source>
</evidence>
<sequence length="73" mass="7771">MLLRRITASTLVIHGDRDRMVAPTGGAATARAIPCARLETIKGLGHDLPTGAWPVLLDLIDQHAARRTDASTS</sequence>
<proteinExistence type="predicted"/>
<dbReference type="RefSeq" id="WP_233725950.1">
    <property type="nucleotide sequence ID" value="NZ_JAJVCN010000001.1"/>
</dbReference>
<reference evidence="1 2" key="1">
    <citation type="submission" date="2021-12" db="EMBL/GenBank/DDBJ databases">
        <title>Genome sequence of Kibdelosporangium philippinense ATCC 49844.</title>
        <authorList>
            <person name="Fedorov E.A."/>
            <person name="Omeragic M."/>
            <person name="Shalygina K.F."/>
            <person name="Maclea K.S."/>
        </authorList>
    </citation>
    <scope>NUCLEOTIDE SEQUENCE [LARGE SCALE GENOMIC DNA]</scope>
    <source>
        <strain evidence="1 2">ATCC 49844</strain>
    </source>
</reference>
<protein>
    <submittedName>
        <fullName evidence="1">Lysophospholipase</fullName>
    </submittedName>
</protein>
<dbReference type="SUPFAM" id="SSF53474">
    <property type="entry name" value="alpha/beta-Hydrolases"/>
    <property type="match status" value="1"/>
</dbReference>
<dbReference type="InterPro" id="IPR029058">
    <property type="entry name" value="AB_hydrolase_fold"/>
</dbReference>
<keyword evidence="2" id="KW-1185">Reference proteome</keyword>
<comment type="caution">
    <text evidence="1">The sequence shown here is derived from an EMBL/GenBank/DDBJ whole genome shotgun (WGS) entry which is preliminary data.</text>
</comment>
<dbReference type="EMBL" id="JAJVCN010000001">
    <property type="protein sequence ID" value="MCE7004433.1"/>
    <property type="molecule type" value="Genomic_DNA"/>
</dbReference>